<evidence type="ECO:0000313" key="4">
    <source>
        <dbReference type="Proteomes" id="UP001580407"/>
    </source>
</evidence>
<evidence type="ECO:0000256" key="1">
    <source>
        <dbReference type="SAM" id="MobiDB-lite"/>
    </source>
</evidence>
<feature type="domain" description="Ribbon-helix-helix protein CopG" evidence="2">
    <location>
        <begin position="27"/>
        <end position="56"/>
    </location>
</feature>
<name>A0ABV5B914_9BACL</name>
<comment type="caution">
    <text evidence="3">The sequence shown here is derived from an EMBL/GenBank/DDBJ whole genome shotgun (WGS) entry which is preliminary data.</text>
</comment>
<accession>A0ABV5B914</accession>
<protein>
    <submittedName>
        <fullName evidence="3">Ribbon-helix-helix protein, CopG family</fullName>
    </submittedName>
</protein>
<organism evidence="3 4">
    <name type="scientific">Paenibacillus terreus</name>
    <dbReference type="NCBI Taxonomy" id="1387834"/>
    <lineage>
        <taxon>Bacteria</taxon>
        <taxon>Bacillati</taxon>
        <taxon>Bacillota</taxon>
        <taxon>Bacilli</taxon>
        <taxon>Bacillales</taxon>
        <taxon>Paenibacillaceae</taxon>
        <taxon>Paenibacillus</taxon>
    </lineage>
</organism>
<gene>
    <name evidence="3" type="ORF">ACE3NQ_10640</name>
</gene>
<dbReference type="EMBL" id="JBHILM010000010">
    <property type="protein sequence ID" value="MFB5681369.1"/>
    <property type="molecule type" value="Genomic_DNA"/>
</dbReference>
<keyword evidence="4" id="KW-1185">Reference proteome</keyword>
<dbReference type="Pfam" id="PF01402">
    <property type="entry name" value="RHH_1"/>
    <property type="match status" value="1"/>
</dbReference>
<feature type="region of interest" description="Disordered" evidence="1">
    <location>
        <begin position="1"/>
        <end position="26"/>
    </location>
</feature>
<dbReference type="Proteomes" id="UP001580407">
    <property type="component" value="Unassembled WGS sequence"/>
</dbReference>
<proteinExistence type="predicted"/>
<dbReference type="InterPro" id="IPR010985">
    <property type="entry name" value="Ribbon_hlx_hlx"/>
</dbReference>
<evidence type="ECO:0000259" key="2">
    <source>
        <dbReference type="Pfam" id="PF01402"/>
    </source>
</evidence>
<evidence type="ECO:0000313" key="3">
    <source>
        <dbReference type="EMBL" id="MFB5681369.1"/>
    </source>
</evidence>
<reference evidence="3 4" key="1">
    <citation type="submission" date="2024-09" db="EMBL/GenBank/DDBJ databases">
        <authorList>
            <person name="Ruan L."/>
        </authorList>
    </citation>
    <scope>NUCLEOTIDE SEQUENCE [LARGE SCALE GENOMIC DNA]</scope>
    <source>
        <strain evidence="3 4">D33</strain>
    </source>
</reference>
<dbReference type="InterPro" id="IPR002145">
    <property type="entry name" value="CopG"/>
</dbReference>
<sequence length="67" mass="7798">MWTKKWGEAMSAKKMGRPPSDNPKSETIKIRIDQDMMRKLEASAKKLNMSRSDVVRKGIEKIYDDLQ</sequence>
<dbReference type="SUPFAM" id="SSF47598">
    <property type="entry name" value="Ribbon-helix-helix"/>
    <property type="match status" value="1"/>
</dbReference>